<dbReference type="InterPro" id="IPR011004">
    <property type="entry name" value="Trimer_LpxA-like_sf"/>
</dbReference>
<dbReference type="PANTHER" id="PTHR43300">
    <property type="entry name" value="ACETYLTRANSFERASE"/>
    <property type="match status" value="1"/>
</dbReference>
<dbReference type="SUPFAM" id="SSF51161">
    <property type="entry name" value="Trimeric LpxA-like enzymes"/>
    <property type="match status" value="1"/>
</dbReference>
<evidence type="ECO:0000313" key="2">
    <source>
        <dbReference type="Proteomes" id="UP001524435"/>
    </source>
</evidence>
<dbReference type="EMBL" id="JANGCH010000021">
    <property type="protein sequence ID" value="MCQ5122615.1"/>
    <property type="molecule type" value="Genomic_DNA"/>
</dbReference>
<sequence>MFKLSELFEEVHQDGCFEVLGILDSKTSRPMLTFIESEKHIDQLMQKNNVTCVITNEETYRSLPKEHTFGVVISNDPRNTFFRLHNSLSIDACYKREQFPTKIGTDCQISPLSCIAEHNVVIGNHVKIEEFVSIKENVVIGDNCMIRSGTVIGGCGFEFKKDGDAQYRVEHLGGVIIGHDVEIQHNCAIDRAVYPWDDTKIGDYSKLDNLIHIGHAAKIGNNVMMPALSVIGGRTEIKDHAWIGIGSVIRNGLVIGTHARTNMGAVVTKDVADHQAVTGNFAIEHKKFIEKLKKEN</sequence>
<dbReference type="InterPro" id="IPR007691">
    <property type="entry name" value="LpxD"/>
</dbReference>
<gene>
    <name evidence="1" type="ORF">NE663_10165</name>
</gene>
<dbReference type="RefSeq" id="WP_256198309.1">
    <property type="nucleotide sequence ID" value="NZ_CANTYB010000015.1"/>
</dbReference>
<protein>
    <submittedName>
        <fullName evidence="1">UDP-3-O-(3-hydroxymyristoyl)glucosamine N-acyltransferase</fullName>
    </submittedName>
</protein>
<dbReference type="Gene3D" id="2.160.10.10">
    <property type="entry name" value="Hexapeptide repeat proteins"/>
    <property type="match status" value="1"/>
</dbReference>
<proteinExistence type="predicted"/>
<evidence type="ECO:0000313" key="1">
    <source>
        <dbReference type="EMBL" id="MCQ5122615.1"/>
    </source>
</evidence>
<dbReference type="Proteomes" id="UP001524435">
    <property type="component" value="Unassembled WGS sequence"/>
</dbReference>
<organism evidence="1 2">
    <name type="scientific">Massilicoli timonensis</name>
    <dbReference type="NCBI Taxonomy" id="2015901"/>
    <lineage>
        <taxon>Bacteria</taxon>
        <taxon>Bacillati</taxon>
        <taxon>Bacillota</taxon>
        <taxon>Erysipelotrichia</taxon>
        <taxon>Erysipelotrichales</taxon>
        <taxon>Erysipelotrichaceae</taxon>
        <taxon>Massilicoli</taxon>
    </lineage>
</organism>
<dbReference type="InterPro" id="IPR050179">
    <property type="entry name" value="Trans_hexapeptide_repeat"/>
</dbReference>
<dbReference type="CDD" id="cd03352">
    <property type="entry name" value="LbH_LpxD"/>
    <property type="match status" value="1"/>
</dbReference>
<dbReference type="Pfam" id="PF00132">
    <property type="entry name" value="Hexapep"/>
    <property type="match status" value="1"/>
</dbReference>
<dbReference type="PANTHER" id="PTHR43300:SF7">
    <property type="entry name" value="UDP-N-ACETYLBACILLOSAMINE N-ACETYLTRANSFERASE"/>
    <property type="match status" value="1"/>
</dbReference>
<reference evidence="1 2" key="1">
    <citation type="submission" date="2022-06" db="EMBL/GenBank/DDBJ databases">
        <title>Isolation of gut microbiota from human fecal samples.</title>
        <authorList>
            <person name="Pamer E.G."/>
            <person name="Barat B."/>
            <person name="Waligurski E."/>
            <person name="Medina S."/>
            <person name="Paddock L."/>
            <person name="Mostad J."/>
        </authorList>
    </citation>
    <scope>NUCLEOTIDE SEQUENCE [LARGE SCALE GENOMIC DNA]</scope>
    <source>
        <strain evidence="1 2">DFI.6.1</strain>
    </source>
</reference>
<comment type="caution">
    <text evidence="1">The sequence shown here is derived from an EMBL/GenBank/DDBJ whole genome shotgun (WGS) entry which is preliminary data.</text>
</comment>
<accession>A0ABT1SN04</accession>
<name>A0ABT1SN04_9FIRM</name>
<keyword evidence="2" id="KW-1185">Reference proteome</keyword>
<dbReference type="InterPro" id="IPR001451">
    <property type="entry name" value="Hexapep"/>
</dbReference>